<evidence type="ECO:0000313" key="2">
    <source>
        <dbReference type="Proteomes" id="UP000267268"/>
    </source>
</evidence>
<dbReference type="Pfam" id="PF09697">
    <property type="entry name" value="Porph_ging"/>
    <property type="match status" value="1"/>
</dbReference>
<keyword evidence="2" id="KW-1185">Reference proteome</keyword>
<protein>
    <submittedName>
        <fullName evidence="1">GLPGLI family protein</fullName>
    </submittedName>
</protein>
<dbReference type="RefSeq" id="WP_126617287.1">
    <property type="nucleotide sequence ID" value="NZ_CP034562.1"/>
</dbReference>
<dbReference type="AlphaFoldDB" id="A0A3Q9FNR7"/>
<accession>A0A3Q9FNR7</accession>
<reference evidence="1 2" key="1">
    <citation type="submission" date="2018-12" db="EMBL/GenBank/DDBJ databases">
        <title>Flammeovirga pectinis sp. nov., isolated from the gut of the Korean scallop, Patinopecten yessoensis.</title>
        <authorList>
            <person name="Bae J.-W."/>
            <person name="Jeong Y.-S."/>
            <person name="Kang W."/>
        </authorList>
    </citation>
    <scope>NUCLEOTIDE SEQUENCE [LARGE SCALE GENOMIC DNA]</scope>
    <source>
        <strain evidence="1 2">L12M1</strain>
    </source>
</reference>
<name>A0A3Q9FNR7_9BACT</name>
<sequence>MKVFIIVNLFFFQYQFLFGQQRNNVLDSVEIECYYDLNFKESTLDSNYNSAVFILLIGKNHVSKFTEHSKEIRDAALDTFGIITKEQGMQGGLNFLASLPKSKFNYSIFKSNGILEFNDRLFGVNYTYQEKIEDVMKWKLHSDKKIIANYRCQKATVGYAGREYEAWFTMDIPISEGPYKFTGLPGLIVELYDLKKDYHFKLTYFKKSTLQKPITKPILSEAQVTHQKYLKIRDKAFKNIRISIQNSSVGASVTEDVLMRYEKKMARKDNPMEIYNEKAN</sequence>
<dbReference type="InterPro" id="IPR005901">
    <property type="entry name" value="GLPGLI"/>
</dbReference>
<dbReference type="KEGG" id="fll:EI427_17805"/>
<dbReference type="EMBL" id="CP034562">
    <property type="protein sequence ID" value="AZQ64013.1"/>
    <property type="molecule type" value="Genomic_DNA"/>
</dbReference>
<dbReference type="OrthoDB" id="1440774at2"/>
<organism evidence="1 2">
    <name type="scientific">Flammeovirga pectinis</name>
    <dbReference type="NCBI Taxonomy" id="2494373"/>
    <lineage>
        <taxon>Bacteria</taxon>
        <taxon>Pseudomonadati</taxon>
        <taxon>Bacteroidota</taxon>
        <taxon>Cytophagia</taxon>
        <taxon>Cytophagales</taxon>
        <taxon>Flammeovirgaceae</taxon>
        <taxon>Flammeovirga</taxon>
    </lineage>
</organism>
<dbReference type="Proteomes" id="UP000267268">
    <property type="component" value="Chromosome 1"/>
</dbReference>
<proteinExistence type="predicted"/>
<evidence type="ECO:0000313" key="1">
    <source>
        <dbReference type="EMBL" id="AZQ64013.1"/>
    </source>
</evidence>
<gene>
    <name evidence="1" type="ORF">EI427_17805</name>
</gene>
<dbReference type="NCBIfam" id="TIGR01200">
    <property type="entry name" value="GLPGLI"/>
    <property type="match status" value="1"/>
</dbReference>